<proteinExistence type="predicted"/>
<sequence length="383" mass="42947">MAQPPSRRVNLPPKEVPCKFFRSGVCRRGNSCWFRHEDCKRVSGYSPRGSESEISLATKSADELFDSSETKDVTSHGENSSAVFTTTASVASYGPHGQALEDNEDVDRCAICLEVPTVFGLLLNCDHVFCLSCMREWRITSGMATRVLLGTGGHNVAQDINSARRDVNGTLAANSLRAERRRREVRLNKCCPLCRSPSDFIVPSSHIPAKSTVKGHQKSGEQTEQLTKQEIVAAYLATLKRIPCKYFAATRSCQFGNDCHYAHRVPTPIITTPTASGRSPTTAESTRRQGTAADPYREYVFTSQELLQCARRFRRHRQLEYSLIDRDDVEQTADELLFYDALDPYDVIPTMFNVNPVDTTEHDLVLTISEHISRLHAHLFESR</sequence>
<protein>
    <submittedName>
        <fullName evidence="1">Uncharacterized protein</fullName>
    </submittedName>
</protein>
<organism evidence="1 2">
    <name type="scientific">Lipomyces kononenkoae</name>
    <name type="common">Yeast</name>
    <dbReference type="NCBI Taxonomy" id="34357"/>
    <lineage>
        <taxon>Eukaryota</taxon>
        <taxon>Fungi</taxon>
        <taxon>Dikarya</taxon>
        <taxon>Ascomycota</taxon>
        <taxon>Saccharomycotina</taxon>
        <taxon>Lipomycetes</taxon>
        <taxon>Lipomycetales</taxon>
        <taxon>Lipomycetaceae</taxon>
        <taxon>Lipomyces</taxon>
    </lineage>
</organism>
<keyword evidence="2" id="KW-1185">Reference proteome</keyword>
<name>A0ACC3T4P0_LIPKO</name>
<comment type="caution">
    <text evidence="1">The sequence shown here is derived from an EMBL/GenBank/DDBJ whole genome shotgun (WGS) entry which is preliminary data.</text>
</comment>
<accession>A0ACC3T4P0</accession>
<gene>
    <name evidence="1" type="ORF">V1525DRAFT_399842</name>
</gene>
<dbReference type="Proteomes" id="UP001433508">
    <property type="component" value="Unassembled WGS sequence"/>
</dbReference>
<evidence type="ECO:0000313" key="2">
    <source>
        <dbReference type="Proteomes" id="UP001433508"/>
    </source>
</evidence>
<evidence type="ECO:0000313" key="1">
    <source>
        <dbReference type="EMBL" id="KAK9238906.1"/>
    </source>
</evidence>
<reference evidence="2" key="1">
    <citation type="journal article" date="2024" name="Front. Bioeng. Biotechnol.">
        <title>Genome-scale model development and genomic sequencing of the oleaginous clade Lipomyces.</title>
        <authorList>
            <person name="Czajka J.J."/>
            <person name="Han Y."/>
            <person name="Kim J."/>
            <person name="Mondo S.J."/>
            <person name="Hofstad B.A."/>
            <person name="Robles A."/>
            <person name="Haridas S."/>
            <person name="Riley R."/>
            <person name="LaButti K."/>
            <person name="Pangilinan J."/>
            <person name="Andreopoulos W."/>
            <person name="Lipzen A."/>
            <person name="Yan J."/>
            <person name="Wang M."/>
            <person name="Ng V."/>
            <person name="Grigoriev I.V."/>
            <person name="Spatafora J.W."/>
            <person name="Magnuson J.K."/>
            <person name="Baker S.E."/>
            <person name="Pomraning K.R."/>
        </authorList>
    </citation>
    <scope>NUCLEOTIDE SEQUENCE [LARGE SCALE GENOMIC DNA]</scope>
    <source>
        <strain evidence="2">CBS 7786</strain>
    </source>
</reference>
<dbReference type="EMBL" id="MU971351">
    <property type="protein sequence ID" value="KAK9238906.1"/>
    <property type="molecule type" value="Genomic_DNA"/>
</dbReference>